<feature type="non-terminal residue" evidence="2">
    <location>
        <position position="178"/>
    </location>
</feature>
<feature type="compositionally biased region" description="Basic and acidic residues" evidence="1">
    <location>
        <begin position="80"/>
        <end position="95"/>
    </location>
</feature>
<comment type="caution">
    <text evidence="2">The sequence shown here is derived from an EMBL/GenBank/DDBJ whole genome shotgun (WGS) entry which is preliminary data.</text>
</comment>
<evidence type="ECO:0000313" key="3">
    <source>
        <dbReference type="Proteomes" id="UP000276834"/>
    </source>
</evidence>
<accession>A0A3L8SYF4</accession>
<dbReference type="EMBL" id="QUSF01000003">
    <property type="protein sequence ID" value="RLW11511.1"/>
    <property type="molecule type" value="Genomic_DNA"/>
</dbReference>
<keyword evidence="3" id="KW-1185">Reference proteome</keyword>
<protein>
    <submittedName>
        <fullName evidence="2">Uncharacterized protein</fullName>
    </submittedName>
</protein>
<evidence type="ECO:0000256" key="1">
    <source>
        <dbReference type="SAM" id="MobiDB-lite"/>
    </source>
</evidence>
<name>A0A3L8SYF4_CHLGU</name>
<gene>
    <name evidence="2" type="ORF">DV515_00001810</name>
</gene>
<sequence length="178" mass="19295">MCGFSTSRQFLPGSCQRHERAFAAPLAKKRSGANAASAFPCAPPGSRGGAEGYSSAAVPGEGAAEALSRPVPQGELSPRSARDRSAGKGEPRRFTGEQPSRSQGASPRLRPHFCPPKSAELTWPLRTVLLSFRLFLWKMGGSTVLSLRYVNRTQTCHLSRLEFLRVDHDSTLKPAECR</sequence>
<proteinExistence type="predicted"/>
<feature type="region of interest" description="Disordered" evidence="1">
    <location>
        <begin position="27"/>
        <end position="113"/>
    </location>
</feature>
<dbReference type="Proteomes" id="UP000276834">
    <property type="component" value="Unassembled WGS sequence"/>
</dbReference>
<evidence type="ECO:0000313" key="2">
    <source>
        <dbReference type="EMBL" id="RLW11511.1"/>
    </source>
</evidence>
<organism evidence="2 3">
    <name type="scientific">Chloebia gouldiae</name>
    <name type="common">Gouldian finch</name>
    <name type="synonym">Erythrura gouldiae</name>
    <dbReference type="NCBI Taxonomy" id="44316"/>
    <lineage>
        <taxon>Eukaryota</taxon>
        <taxon>Metazoa</taxon>
        <taxon>Chordata</taxon>
        <taxon>Craniata</taxon>
        <taxon>Vertebrata</taxon>
        <taxon>Euteleostomi</taxon>
        <taxon>Archelosauria</taxon>
        <taxon>Archosauria</taxon>
        <taxon>Dinosauria</taxon>
        <taxon>Saurischia</taxon>
        <taxon>Theropoda</taxon>
        <taxon>Coelurosauria</taxon>
        <taxon>Aves</taxon>
        <taxon>Neognathae</taxon>
        <taxon>Neoaves</taxon>
        <taxon>Telluraves</taxon>
        <taxon>Australaves</taxon>
        <taxon>Passeriformes</taxon>
        <taxon>Passeroidea</taxon>
        <taxon>Passeridae</taxon>
        <taxon>Chloebia</taxon>
    </lineage>
</organism>
<dbReference type="AlphaFoldDB" id="A0A3L8SYF4"/>
<reference evidence="2 3" key="1">
    <citation type="journal article" date="2018" name="Proc. R. Soc. B">
        <title>A non-coding region near Follistatin controls head colour polymorphism in the Gouldian finch.</title>
        <authorList>
            <person name="Toomey M.B."/>
            <person name="Marques C.I."/>
            <person name="Andrade P."/>
            <person name="Araujo P.M."/>
            <person name="Sabatino S."/>
            <person name="Gazda M.A."/>
            <person name="Afonso S."/>
            <person name="Lopes R.J."/>
            <person name="Corbo J.C."/>
            <person name="Carneiro M."/>
        </authorList>
    </citation>
    <scope>NUCLEOTIDE SEQUENCE [LARGE SCALE GENOMIC DNA]</scope>
    <source>
        <strain evidence="2">Red01</strain>
        <tissue evidence="2">Muscle</tissue>
    </source>
</reference>